<organism evidence="1 2">
    <name type="scientific">Hibiscus sabdariffa</name>
    <name type="common">roselle</name>
    <dbReference type="NCBI Taxonomy" id="183260"/>
    <lineage>
        <taxon>Eukaryota</taxon>
        <taxon>Viridiplantae</taxon>
        <taxon>Streptophyta</taxon>
        <taxon>Embryophyta</taxon>
        <taxon>Tracheophyta</taxon>
        <taxon>Spermatophyta</taxon>
        <taxon>Magnoliopsida</taxon>
        <taxon>eudicotyledons</taxon>
        <taxon>Gunneridae</taxon>
        <taxon>Pentapetalae</taxon>
        <taxon>rosids</taxon>
        <taxon>malvids</taxon>
        <taxon>Malvales</taxon>
        <taxon>Malvaceae</taxon>
        <taxon>Malvoideae</taxon>
        <taxon>Hibiscus</taxon>
    </lineage>
</organism>
<evidence type="ECO:0000313" key="1">
    <source>
        <dbReference type="EMBL" id="KAK8975017.1"/>
    </source>
</evidence>
<accession>A0ABR2NG89</accession>
<reference evidence="1 2" key="1">
    <citation type="journal article" date="2024" name="G3 (Bethesda)">
        <title>Genome assembly of Hibiscus sabdariffa L. provides insights into metabolisms of medicinal natural products.</title>
        <authorList>
            <person name="Kim T."/>
        </authorList>
    </citation>
    <scope>NUCLEOTIDE SEQUENCE [LARGE SCALE GENOMIC DNA]</scope>
    <source>
        <strain evidence="1">TK-2024</strain>
        <tissue evidence="1">Old leaves</tissue>
    </source>
</reference>
<dbReference type="EMBL" id="JBBPBN010000153">
    <property type="protein sequence ID" value="KAK8975017.1"/>
    <property type="molecule type" value="Genomic_DNA"/>
</dbReference>
<sequence length="189" mass="21136">MKEDWLGKATDVVKVLDERLMRNDAVEMNEVKLPKAGQNYVRNLIAKSLQKDINTSSGGSYTMSTNANPPASEVPLTLKEAGLMLSALGYGSNAHIYVASNEVCEREKTLRVQREFEVQVWRSFGLYWKGLKDNSMLHRVGSEHVYSKVWIVVSMATFNDGLRLLSYGLRSLKLIDVKEGMTTMGIAMG</sequence>
<keyword evidence="2" id="KW-1185">Reference proteome</keyword>
<protein>
    <submittedName>
        <fullName evidence="1">Uncharacterized protein</fullName>
    </submittedName>
</protein>
<name>A0ABR2NG89_9ROSI</name>
<evidence type="ECO:0000313" key="2">
    <source>
        <dbReference type="Proteomes" id="UP001396334"/>
    </source>
</evidence>
<gene>
    <name evidence="1" type="ORF">V6N11_000294</name>
</gene>
<proteinExistence type="predicted"/>
<comment type="caution">
    <text evidence="1">The sequence shown here is derived from an EMBL/GenBank/DDBJ whole genome shotgun (WGS) entry which is preliminary data.</text>
</comment>
<dbReference type="Proteomes" id="UP001396334">
    <property type="component" value="Unassembled WGS sequence"/>
</dbReference>